<organism evidence="1 2">
    <name type="scientific">Leucothrix pacifica</name>
    <dbReference type="NCBI Taxonomy" id="1247513"/>
    <lineage>
        <taxon>Bacteria</taxon>
        <taxon>Pseudomonadati</taxon>
        <taxon>Pseudomonadota</taxon>
        <taxon>Gammaproteobacteria</taxon>
        <taxon>Thiotrichales</taxon>
        <taxon>Thiotrichaceae</taxon>
        <taxon>Leucothrix</taxon>
    </lineage>
</organism>
<accession>A0A317CGJ6</accession>
<protein>
    <submittedName>
        <fullName evidence="1">Uncharacterized protein</fullName>
    </submittedName>
</protein>
<keyword evidence="2" id="KW-1185">Reference proteome</keyword>
<dbReference type="OrthoDB" id="5625738at2"/>
<dbReference type="RefSeq" id="WP_109837501.1">
    <property type="nucleotide sequence ID" value="NZ_QGKM01000023.1"/>
</dbReference>
<reference evidence="1 2" key="1">
    <citation type="submission" date="2018-05" db="EMBL/GenBank/DDBJ databases">
        <title>Leucothrix arctica sp. nov., isolated from Arctic seawater.</title>
        <authorList>
            <person name="Choi A."/>
            <person name="Baek K."/>
        </authorList>
    </citation>
    <scope>NUCLEOTIDE SEQUENCE [LARGE SCALE GENOMIC DNA]</scope>
    <source>
        <strain evidence="1 2">JCM 18388</strain>
    </source>
</reference>
<gene>
    <name evidence="1" type="ORF">DKW60_09925</name>
</gene>
<comment type="caution">
    <text evidence="1">The sequence shown here is derived from an EMBL/GenBank/DDBJ whole genome shotgun (WGS) entry which is preliminary data.</text>
</comment>
<proteinExistence type="predicted"/>
<sequence length="114" mass="12487">MTAPTLLRPTGAPLPAFSAVVESIPYAPAKTTLQGEITLSVTDTGLIVYRANNPIAWIVSGYHKGQQDLQPKECSFVDVSYFRQTQRGQNLETADFFTLQEAIEFITDTFGGES</sequence>
<name>A0A317CGJ6_9GAMM</name>
<evidence type="ECO:0000313" key="2">
    <source>
        <dbReference type="Proteomes" id="UP000245539"/>
    </source>
</evidence>
<dbReference type="AlphaFoldDB" id="A0A317CGJ6"/>
<evidence type="ECO:0000313" key="1">
    <source>
        <dbReference type="EMBL" id="PWQ97685.1"/>
    </source>
</evidence>
<dbReference type="EMBL" id="QGKM01000023">
    <property type="protein sequence ID" value="PWQ97685.1"/>
    <property type="molecule type" value="Genomic_DNA"/>
</dbReference>
<dbReference type="Proteomes" id="UP000245539">
    <property type="component" value="Unassembled WGS sequence"/>
</dbReference>